<proteinExistence type="predicted"/>
<name>A0A8S4DZM0_PLUXY</name>
<organism evidence="2 3">
    <name type="scientific">Plutella xylostella</name>
    <name type="common">Diamondback moth</name>
    <name type="synonym">Plutella maculipennis</name>
    <dbReference type="NCBI Taxonomy" id="51655"/>
    <lineage>
        <taxon>Eukaryota</taxon>
        <taxon>Metazoa</taxon>
        <taxon>Ecdysozoa</taxon>
        <taxon>Arthropoda</taxon>
        <taxon>Hexapoda</taxon>
        <taxon>Insecta</taxon>
        <taxon>Pterygota</taxon>
        <taxon>Neoptera</taxon>
        <taxon>Endopterygota</taxon>
        <taxon>Lepidoptera</taxon>
        <taxon>Glossata</taxon>
        <taxon>Ditrysia</taxon>
        <taxon>Yponomeutoidea</taxon>
        <taxon>Plutellidae</taxon>
        <taxon>Plutella</taxon>
    </lineage>
</organism>
<protein>
    <submittedName>
        <fullName evidence="2">(diamondback moth) hypothetical protein</fullName>
    </submittedName>
</protein>
<evidence type="ECO:0000313" key="2">
    <source>
        <dbReference type="EMBL" id="CAG9108076.1"/>
    </source>
</evidence>
<keyword evidence="1" id="KW-0732">Signal</keyword>
<dbReference type="EMBL" id="CAJHNJ030000010">
    <property type="protein sequence ID" value="CAG9108076.1"/>
    <property type="molecule type" value="Genomic_DNA"/>
</dbReference>
<dbReference type="AlphaFoldDB" id="A0A8S4DZM0"/>
<dbReference type="PROSITE" id="PS51257">
    <property type="entry name" value="PROKAR_LIPOPROTEIN"/>
    <property type="match status" value="1"/>
</dbReference>
<dbReference type="Proteomes" id="UP000653454">
    <property type="component" value="Unassembled WGS sequence"/>
</dbReference>
<feature type="signal peptide" evidence="1">
    <location>
        <begin position="1"/>
        <end position="26"/>
    </location>
</feature>
<keyword evidence="3" id="KW-1185">Reference proteome</keyword>
<sequence length="100" mass="10833">MFPRNKAGGGMWVWLVLLGACGLARGGGPSYCSTNVISSASAGMQLTKEPVPNEYGYEDQFKSIHCCGKGYRSIECHEGGGAWSHRRVEGAIALEYFSRK</sequence>
<comment type="caution">
    <text evidence="2">The sequence shown here is derived from an EMBL/GenBank/DDBJ whole genome shotgun (WGS) entry which is preliminary data.</text>
</comment>
<feature type="chain" id="PRO_5035815620" evidence="1">
    <location>
        <begin position="27"/>
        <end position="100"/>
    </location>
</feature>
<accession>A0A8S4DZM0</accession>
<gene>
    <name evidence="2" type="ORF">PLXY2_LOCUS3828</name>
</gene>
<evidence type="ECO:0000256" key="1">
    <source>
        <dbReference type="SAM" id="SignalP"/>
    </source>
</evidence>
<evidence type="ECO:0000313" key="3">
    <source>
        <dbReference type="Proteomes" id="UP000653454"/>
    </source>
</evidence>
<reference evidence="2" key="1">
    <citation type="submission" date="2020-11" db="EMBL/GenBank/DDBJ databases">
        <authorList>
            <person name="Whiteford S."/>
        </authorList>
    </citation>
    <scope>NUCLEOTIDE SEQUENCE</scope>
</reference>